<dbReference type="InterPro" id="IPR020843">
    <property type="entry name" value="ER"/>
</dbReference>
<dbReference type="AlphaFoldDB" id="A0A1I6IN59"/>
<protein>
    <recommendedName>
        <fullName evidence="2">Enoyl reductase (ER) domain-containing protein</fullName>
    </recommendedName>
</protein>
<dbReference type="SMART" id="SM00829">
    <property type="entry name" value="PKS_ER"/>
    <property type="match status" value="1"/>
</dbReference>
<dbReference type="FunFam" id="3.40.50.720:FF:000121">
    <property type="entry name" value="Prostaglandin reductase 2"/>
    <property type="match status" value="1"/>
</dbReference>
<dbReference type="Pfam" id="PF16884">
    <property type="entry name" value="ADH_N_2"/>
    <property type="match status" value="1"/>
</dbReference>
<dbReference type="EMBL" id="FOYW01000001">
    <property type="protein sequence ID" value="SFR67720.1"/>
    <property type="molecule type" value="Genomic_DNA"/>
</dbReference>
<name>A0A1I6IN59_9GAMM</name>
<dbReference type="InterPro" id="IPR045010">
    <property type="entry name" value="MDR_fam"/>
</dbReference>
<gene>
    <name evidence="3" type="ORF">SAMN05216203_2462</name>
</gene>
<feature type="domain" description="Enoyl reductase (ER)" evidence="2">
    <location>
        <begin position="15"/>
        <end position="334"/>
    </location>
</feature>
<accession>A0A1I6IN59</accession>
<dbReference type="CDD" id="cd05288">
    <property type="entry name" value="PGDH"/>
    <property type="match status" value="1"/>
</dbReference>
<dbReference type="InterPro" id="IPR011032">
    <property type="entry name" value="GroES-like_sf"/>
</dbReference>
<dbReference type="OrthoDB" id="9805663at2"/>
<reference evidence="3 4" key="1">
    <citation type="submission" date="2016-10" db="EMBL/GenBank/DDBJ databases">
        <authorList>
            <person name="de Groot N.N."/>
        </authorList>
    </citation>
    <scope>NUCLEOTIDE SEQUENCE [LARGE SCALE GENOMIC DNA]</scope>
    <source>
        <strain evidence="3 4">CGMCC 1.9167</strain>
    </source>
</reference>
<proteinExistence type="predicted"/>
<evidence type="ECO:0000313" key="3">
    <source>
        <dbReference type="EMBL" id="SFR67720.1"/>
    </source>
</evidence>
<keyword evidence="4" id="KW-1185">Reference proteome</keyword>
<evidence type="ECO:0000256" key="1">
    <source>
        <dbReference type="ARBA" id="ARBA00023002"/>
    </source>
</evidence>
<dbReference type="RefSeq" id="WP_092012824.1">
    <property type="nucleotide sequence ID" value="NZ_FOYW01000001.1"/>
</dbReference>
<dbReference type="SUPFAM" id="SSF51735">
    <property type="entry name" value="NAD(P)-binding Rossmann-fold domains"/>
    <property type="match status" value="1"/>
</dbReference>
<dbReference type="PANTHER" id="PTHR43205:SF7">
    <property type="entry name" value="PROSTAGLANDIN REDUCTASE 1"/>
    <property type="match status" value="1"/>
</dbReference>
<organism evidence="3 4">
    <name type="scientific">Marinobacter daqiaonensis</name>
    <dbReference type="NCBI Taxonomy" id="650891"/>
    <lineage>
        <taxon>Bacteria</taxon>
        <taxon>Pseudomonadati</taxon>
        <taxon>Pseudomonadota</taxon>
        <taxon>Gammaproteobacteria</taxon>
        <taxon>Pseudomonadales</taxon>
        <taxon>Marinobacteraceae</taxon>
        <taxon>Marinobacter</taxon>
    </lineage>
</organism>
<keyword evidence="1" id="KW-0560">Oxidoreductase</keyword>
<dbReference type="SUPFAM" id="SSF50129">
    <property type="entry name" value="GroES-like"/>
    <property type="match status" value="1"/>
</dbReference>
<evidence type="ECO:0000313" key="4">
    <source>
        <dbReference type="Proteomes" id="UP000198644"/>
    </source>
</evidence>
<dbReference type="Pfam" id="PF00107">
    <property type="entry name" value="ADH_zinc_N"/>
    <property type="match status" value="1"/>
</dbReference>
<dbReference type="InterPro" id="IPR041694">
    <property type="entry name" value="ADH_N_2"/>
</dbReference>
<dbReference type="STRING" id="650891.SAMN05216203_2462"/>
<dbReference type="Gene3D" id="3.40.50.720">
    <property type="entry name" value="NAD(P)-binding Rossmann-like Domain"/>
    <property type="match status" value="1"/>
</dbReference>
<dbReference type="InterPro" id="IPR013149">
    <property type="entry name" value="ADH-like_C"/>
</dbReference>
<sequence>MEKNRRYILADRPVGMPDETHLKLEEVEIPEPGPNEVLLKTRYLSLDPYMRGRMNDTASYATPLQLGDVMTGEAVSEVVTSNQPDLKPGDLVMGRTGWQTYSVTTPENLTRIDPSLAPPSAWLGVIGMPGFTAYVGLLEFGKPKAGETVVVSAASGAVGQVVGQIAKMKGCRVVGVAGAEDKCRHVVDQYGFDACVNYKDEDFPEQLKAACPDGIDVYFENVGGKVFDAVMTLVNNFARIPVCGRIAHYNQTSLPEGPDRLIPFMGQILIKRLMFRGFIQSDHSELLPAFRQDMAQWLRDGTVSYQEDVVEGIENALTAFQGLLQGRNRGKLVVKVS</sequence>
<dbReference type="Proteomes" id="UP000198644">
    <property type="component" value="Unassembled WGS sequence"/>
</dbReference>
<dbReference type="PANTHER" id="PTHR43205">
    <property type="entry name" value="PROSTAGLANDIN REDUCTASE"/>
    <property type="match status" value="1"/>
</dbReference>
<dbReference type="GO" id="GO:0016628">
    <property type="term" value="F:oxidoreductase activity, acting on the CH-CH group of donors, NAD or NADP as acceptor"/>
    <property type="evidence" value="ECO:0007669"/>
    <property type="project" value="InterPro"/>
</dbReference>
<dbReference type="Gene3D" id="3.90.180.10">
    <property type="entry name" value="Medium-chain alcohol dehydrogenases, catalytic domain"/>
    <property type="match status" value="1"/>
</dbReference>
<evidence type="ECO:0000259" key="2">
    <source>
        <dbReference type="SMART" id="SM00829"/>
    </source>
</evidence>
<dbReference type="InterPro" id="IPR036291">
    <property type="entry name" value="NAD(P)-bd_dom_sf"/>
</dbReference>